<protein>
    <submittedName>
        <fullName evidence="1">Uncharacterized protein</fullName>
    </submittedName>
</protein>
<proteinExistence type="predicted"/>
<reference evidence="1 2" key="1">
    <citation type="journal article" date="2023" name="Plants (Basel)">
        <title>Bridging the Gap: Combining Genomics and Transcriptomics Approaches to Understand Stylosanthes scabra, an Orphan Legume from the Brazilian Caatinga.</title>
        <authorList>
            <person name="Ferreira-Neto J.R.C."/>
            <person name="da Silva M.D."/>
            <person name="Binneck E."/>
            <person name="de Melo N.F."/>
            <person name="da Silva R.H."/>
            <person name="de Melo A.L.T.M."/>
            <person name="Pandolfi V."/>
            <person name="Bustamante F.O."/>
            <person name="Brasileiro-Vidal A.C."/>
            <person name="Benko-Iseppon A.M."/>
        </authorList>
    </citation>
    <scope>NUCLEOTIDE SEQUENCE [LARGE SCALE GENOMIC DNA]</scope>
    <source>
        <tissue evidence="1">Leaves</tissue>
    </source>
</reference>
<evidence type="ECO:0000313" key="2">
    <source>
        <dbReference type="Proteomes" id="UP001341840"/>
    </source>
</evidence>
<sequence>MQLRLGLRTPNPDLWLITADRRWWVGIAISPGGGGYPRIIIHQGTSTDIHLLNGGGDSESLISRSNLTLSLPHPHNLTICSLPTQINPCLTFPGSPPHSRGVASSPSLGEVVTSPRSLAHSFAFPRRRRCKPLFTASRNLIAARSSRAHSRCCRHHARYATLLHVSVCLSRHRH</sequence>
<evidence type="ECO:0000313" key="1">
    <source>
        <dbReference type="EMBL" id="MED6152339.1"/>
    </source>
</evidence>
<gene>
    <name evidence="1" type="ORF">PIB30_090954</name>
</gene>
<dbReference type="EMBL" id="JASCZI010092407">
    <property type="protein sequence ID" value="MED6152339.1"/>
    <property type="molecule type" value="Genomic_DNA"/>
</dbReference>
<organism evidence="1 2">
    <name type="scientific">Stylosanthes scabra</name>
    <dbReference type="NCBI Taxonomy" id="79078"/>
    <lineage>
        <taxon>Eukaryota</taxon>
        <taxon>Viridiplantae</taxon>
        <taxon>Streptophyta</taxon>
        <taxon>Embryophyta</taxon>
        <taxon>Tracheophyta</taxon>
        <taxon>Spermatophyta</taxon>
        <taxon>Magnoliopsida</taxon>
        <taxon>eudicotyledons</taxon>
        <taxon>Gunneridae</taxon>
        <taxon>Pentapetalae</taxon>
        <taxon>rosids</taxon>
        <taxon>fabids</taxon>
        <taxon>Fabales</taxon>
        <taxon>Fabaceae</taxon>
        <taxon>Papilionoideae</taxon>
        <taxon>50 kb inversion clade</taxon>
        <taxon>dalbergioids sensu lato</taxon>
        <taxon>Dalbergieae</taxon>
        <taxon>Pterocarpus clade</taxon>
        <taxon>Stylosanthes</taxon>
    </lineage>
</organism>
<accession>A0ABU6TV00</accession>
<keyword evidence="2" id="KW-1185">Reference proteome</keyword>
<dbReference type="Proteomes" id="UP001341840">
    <property type="component" value="Unassembled WGS sequence"/>
</dbReference>
<comment type="caution">
    <text evidence="1">The sequence shown here is derived from an EMBL/GenBank/DDBJ whole genome shotgun (WGS) entry which is preliminary data.</text>
</comment>
<name>A0ABU6TV00_9FABA</name>